<dbReference type="FunFam" id="3.40.605.10:FF:000012">
    <property type="entry name" value="NAD-dependent succinate-semialdehyde dehydrogenase"/>
    <property type="match status" value="1"/>
</dbReference>
<dbReference type="eggNOG" id="COG1012">
    <property type="taxonomic scope" value="Bacteria"/>
</dbReference>
<reference evidence="5 6" key="1">
    <citation type="journal article" date="2011" name="BMC Genomics">
        <title>Complete genome sequence of Corynebacterium variabile DSM 44702 isolated from the surface of smear-ripened cheeses and insights into cheese ripening and flavor generation.</title>
        <authorList>
            <person name="Schroeder J."/>
            <person name="Maus I."/>
            <person name="Trost E."/>
            <person name="Tauch A."/>
        </authorList>
    </citation>
    <scope>NUCLEOTIDE SEQUENCE [LARGE SCALE GENOMIC DNA]</scope>
    <source>
        <strain evidence="6">DSM 44702 / JCM 12073 / NCIMB 30131</strain>
    </source>
</reference>
<evidence type="ECO:0000256" key="2">
    <source>
        <dbReference type="ARBA" id="ARBA00022857"/>
    </source>
</evidence>
<dbReference type="KEGG" id="cva:CVAR_2682"/>
<dbReference type="InterPro" id="IPR015590">
    <property type="entry name" value="Aldehyde_DH_dom"/>
</dbReference>
<organism evidence="5 6">
    <name type="scientific">Corynebacterium variabile (strain DSM 44702 / CIP 107183 / JCM 12073 / NCIMB 30131)</name>
    <name type="common">Corynebacterium mooreparkense</name>
    <dbReference type="NCBI Taxonomy" id="858619"/>
    <lineage>
        <taxon>Bacteria</taxon>
        <taxon>Bacillati</taxon>
        <taxon>Actinomycetota</taxon>
        <taxon>Actinomycetes</taxon>
        <taxon>Mycobacteriales</taxon>
        <taxon>Corynebacteriaceae</taxon>
        <taxon>Corynebacterium</taxon>
    </lineage>
</organism>
<dbReference type="Proteomes" id="UP000006659">
    <property type="component" value="Chromosome"/>
</dbReference>
<dbReference type="GO" id="GO:0004030">
    <property type="term" value="F:aldehyde dehydrogenase [NAD(P)+] activity"/>
    <property type="evidence" value="ECO:0007669"/>
    <property type="project" value="InterPro"/>
</dbReference>
<proteinExistence type="inferred from homology"/>
<dbReference type="STRING" id="858619.CVAR_2682"/>
<keyword evidence="3 5" id="KW-0560">Oxidoreductase</keyword>
<evidence type="ECO:0000259" key="4">
    <source>
        <dbReference type="Pfam" id="PF00171"/>
    </source>
</evidence>
<sequence>MTYAVTDPTTGEIRETFATFTDDRIQDAVTTAEAGYRTWREVPVADRAAAVRRCAQIQRDRREEFAQIITAEMGKPLDQALGEVDLAADITEFYADNAEAITADRPFDILGEGSALVRRAPLGVLFGIMPWNFPSYQVARFAAPNLVLGNTIILKHAPQCPRTAALLEEIYAEAGFPTGAYVNVYATNDQASDIIADPRVQGVSVTGSERAGAAIAEQAGRHLKKVALELGGSDPFLVLSTPDKDAGLDAVVEAAVAARTDNNGQVCNAPKRFIIVDDLYDAFLEKFTAGMAAVPLGDPTVDGTVLGPLSSPTAADRLADQVDRAVAQGATLLTGGVRDGNFFPGTVLADVTPEMDAYREEFFGPVGVVYRATDEADAVRIANDTPFGLGSYVYTDSPEQADRVATAVEAGMVYVNCVLADSPELPFGGVKRSGTSRELGLLAADEFVNKKLIRIGE</sequence>
<dbReference type="HOGENOM" id="CLU_005391_1_0_11"/>
<dbReference type="SUPFAM" id="SSF53720">
    <property type="entry name" value="ALDH-like"/>
    <property type="match status" value="1"/>
</dbReference>
<gene>
    <name evidence="5" type="primary">gabD2</name>
    <name evidence="5" type="ordered locus">CVAR_2682</name>
</gene>
<dbReference type="Pfam" id="PF00171">
    <property type="entry name" value="Aldedh"/>
    <property type="match status" value="1"/>
</dbReference>
<dbReference type="CDD" id="cd07100">
    <property type="entry name" value="ALDH_SSADH1_GabD1"/>
    <property type="match status" value="1"/>
</dbReference>
<evidence type="ECO:0000313" key="5">
    <source>
        <dbReference type="EMBL" id="AEK38023.1"/>
    </source>
</evidence>
<dbReference type="EMBL" id="CP002917">
    <property type="protein sequence ID" value="AEK38023.1"/>
    <property type="molecule type" value="Genomic_DNA"/>
</dbReference>
<name>G0HHR9_CORVD</name>
<evidence type="ECO:0000256" key="3">
    <source>
        <dbReference type="ARBA" id="ARBA00023002"/>
    </source>
</evidence>
<dbReference type="InterPro" id="IPR016161">
    <property type="entry name" value="Ald_DH/histidinol_DH"/>
</dbReference>
<protein>
    <submittedName>
        <fullName evidence="5">Succinic-semialdehyde dehydrogenase</fullName>
        <ecNumber evidence="5">1.2.1.16</ecNumber>
    </submittedName>
</protein>
<evidence type="ECO:0000313" key="6">
    <source>
        <dbReference type="Proteomes" id="UP000006659"/>
    </source>
</evidence>
<dbReference type="InterPro" id="IPR044148">
    <property type="entry name" value="ALDH_GabD1-like"/>
</dbReference>
<dbReference type="GO" id="GO:0004777">
    <property type="term" value="F:succinate-semialdehyde dehydrogenase (NAD+) activity"/>
    <property type="evidence" value="ECO:0007669"/>
    <property type="project" value="TreeGrafter"/>
</dbReference>
<keyword evidence="2" id="KW-0521">NADP</keyword>
<dbReference type="Gene3D" id="3.40.309.10">
    <property type="entry name" value="Aldehyde Dehydrogenase, Chain A, domain 2"/>
    <property type="match status" value="1"/>
</dbReference>
<dbReference type="InterPro" id="IPR016163">
    <property type="entry name" value="Ald_DH_C"/>
</dbReference>
<dbReference type="AlphaFoldDB" id="G0HHR9"/>
<dbReference type="RefSeq" id="WP_014011174.1">
    <property type="nucleotide sequence ID" value="NC_015859.1"/>
</dbReference>
<dbReference type="InterPro" id="IPR016162">
    <property type="entry name" value="Ald_DH_N"/>
</dbReference>
<dbReference type="EC" id="1.2.1.16" evidence="5"/>
<accession>G0HHR9</accession>
<comment type="similarity">
    <text evidence="1">Belongs to the aldehyde dehydrogenase family.</text>
</comment>
<feature type="domain" description="Aldehyde dehydrogenase" evidence="4">
    <location>
        <begin position="2"/>
        <end position="452"/>
    </location>
</feature>
<evidence type="ECO:0000256" key="1">
    <source>
        <dbReference type="ARBA" id="ARBA00009986"/>
    </source>
</evidence>
<dbReference type="PANTHER" id="PTHR43217:SF2">
    <property type="entry name" value="SUCCINATE-SEMIALDEHYDE DEHYDROGENASE [NADP(+)]"/>
    <property type="match status" value="1"/>
</dbReference>
<dbReference type="PANTHER" id="PTHR43217">
    <property type="entry name" value="SUCCINATE SEMIALDEHYDE DEHYDROGENASE [NAD(P)+] SAD"/>
    <property type="match status" value="1"/>
</dbReference>
<dbReference type="InterPro" id="IPR047110">
    <property type="entry name" value="GABD/Sad-like"/>
</dbReference>
<dbReference type="Gene3D" id="3.40.605.10">
    <property type="entry name" value="Aldehyde Dehydrogenase, Chain A, domain 1"/>
    <property type="match status" value="1"/>
</dbReference>